<dbReference type="Proteomes" id="UP001287356">
    <property type="component" value="Unassembled WGS sequence"/>
</dbReference>
<keyword evidence="2" id="KW-1185">Reference proteome</keyword>
<reference evidence="1" key="2">
    <citation type="submission" date="2023-06" db="EMBL/GenBank/DDBJ databases">
        <authorList>
            <consortium name="Lawrence Berkeley National Laboratory"/>
            <person name="Haridas S."/>
            <person name="Hensen N."/>
            <person name="Bonometti L."/>
            <person name="Westerberg I."/>
            <person name="Brannstrom I.O."/>
            <person name="Guillou S."/>
            <person name="Cros-Aarteil S."/>
            <person name="Calhoun S."/>
            <person name="Kuo A."/>
            <person name="Mondo S."/>
            <person name="Pangilinan J."/>
            <person name="Riley R."/>
            <person name="Labutti K."/>
            <person name="Andreopoulos B."/>
            <person name="Lipzen A."/>
            <person name="Chen C."/>
            <person name="Yanf M."/>
            <person name="Daum C."/>
            <person name="Ng V."/>
            <person name="Clum A."/>
            <person name="Steindorff A."/>
            <person name="Ohm R."/>
            <person name="Martin F."/>
            <person name="Silar P."/>
            <person name="Natvig D."/>
            <person name="Lalanne C."/>
            <person name="Gautier V."/>
            <person name="Ament-Velasquez S.L."/>
            <person name="Kruys A."/>
            <person name="Hutchinson M.I."/>
            <person name="Powell A.J."/>
            <person name="Barry K."/>
            <person name="Miller A.N."/>
            <person name="Grigoriev I.V."/>
            <person name="Debuchy R."/>
            <person name="Gladieux P."/>
            <person name="Thoren M.H."/>
            <person name="Johannesson H."/>
        </authorList>
    </citation>
    <scope>NUCLEOTIDE SEQUENCE</scope>
    <source>
        <strain evidence="1">CBS 958.72</strain>
    </source>
</reference>
<gene>
    <name evidence="1" type="ORF">B0T24DRAFT_597991</name>
</gene>
<organism evidence="1 2">
    <name type="scientific">Lasiosphaeria ovina</name>
    <dbReference type="NCBI Taxonomy" id="92902"/>
    <lineage>
        <taxon>Eukaryota</taxon>
        <taxon>Fungi</taxon>
        <taxon>Dikarya</taxon>
        <taxon>Ascomycota</taxon>
        <taxon>Pezizomycotina</taxon>
        <taxon>Sordariomycetes</taxon>
        <taxon>Sordariomycetidae</taxon>
        <taxon>Sordariales</taxon>
        <taxon>Lasiosphaeriaceae</taxon>
        <taxon>Lasiosphaeria</taxon>
    </lineage>
</organism>
<sequence length="124" mass="13250">MPTWLSVSVSSWTMSTWTVSILIHGIPLSRSIQLSLCEVSGISHVKCFGSLVPGVFADARTLRRAGSQELVELVGTGGVSPPVTTLPVCPVGVGHDAEILNYHELMGLTSWVSKGCTWWQGAKT</sequence>
<evidence type="ECO:0000313" key="2">
    <source>
        <dbReference type="Proteomes" id="UP001287356"/>
    </source>
</evidence>
<protein>
    <submittedName>
        <fullName evidence="1">Uncharacterized protein</fullName>
    </submittedName>
</protein>
<proteinExistence type="predicted"/>
<evidence type="ECO:0000313" key="1">
    <source>
        <dbReference type="EMBL" id="KAK3366257.1"/>
    </source>
</evidence>
<reference evidence="1" key="1">
    <citation type="journal article" date="2023" name="Mol. Phylogenet. Evol.">
        <title>Genome-scale phylogeny and comparative genomics of the fungal order Sordariales.</title>
        <authorList>
            <person name="Hensen N."/>
            <person name="Bonometti L."/>
            <person name="Westerberg I."/>
            <person name="Brannstrom I.O."/>
            <person name="Guillou S."/>
            <person name="Cros-Aarteil S."/>
            <person name="Calhoun S."/>
            <person name="Haridas S."/>
            <person name="Kuo A."/>
            <person name="Mondo S."/>
            <person name="Pangilinan J."/>
            <person name="Riley R."/>
            <person name="LaButti K."/>
            <person name="Andreopoulos B."/>
            <person name="Lipzen A."/>
            <person name="Chen C."/>
            <person name="Yan M."/>
            <person name="Daum C."/>
            <person name="Ng V."/>
            <person name="Clum A."/>
            <person name="Steindorff A."/>
            <person name="Ohm R.A."/>
            <person name="Martin F."/>
            <person name="Silar P."/>
            <person name="Natvig D.O."/>
            <person name="Lalanne C."/>
            <person name="Gautier V."/>
            <person name="Ament-Velasquez S.L."/>
            <person name="Kruys A."/>
            <person name="Hutchinson M.I."/>
            <person name="Powell A.J."/>
            <person name="Barry K."/>
            <person name="Miller A.N."/>
            <person name="Grigoriev I.V."/>
            <person name="Debuchy R."/>
            <person name="Gladieux P."/>
            <person name="Hiltunen Thoren M."/>
            <person name="Johannesson H."/>
        </authorList>
    </citation>
    <scope>NUCLEOTIDE SEQUENCE</scope>
    <source>
        <strain evidence="1">CBS 958.72</strain>
    </source>
</reference>
<comment type="caution">
    <text evidence="1">The sequence shown here is derived from an EMBL/GenBank/DDBJ whole genome shotgun (WGS) entry which is preliminary data.</text>
</comment>
<name>A0AAE0JYB6_9PEZI</name>
<accession>A0AAE0JYB6</accession>
<dbReference type="AlphaFoldDB" id="A0AAE0JYB6"/>
<dbReference type="EMBL" id="JAULSN010000008">
    <property type="protein sequence ID" value="KAK3366257.1"/>
    <property type="molecule type" value="Genomic_DNA"/>
</dbReference>